<gene>
    <name evidence="7" type="ORF">PATL70BA_1835</name>
</gene>
<organism evidence="7 8">
    <name type="scientific">Petrocella atlantisensis</name>
    <dbReference type="NCBI Taxonomy" id="2173034"/>
    <lineage>
        <taxon>Bacteria</taxon>
        <taxon>Bacillati</taxon>
        <taxon>Bacillota</taxon>
        <taxon>Clostridia</taxon>
        <taxon>Lachnospirales</taxon>
        <taxon>Vallitaleaceae</taxon>
        <taxon>Petrocella</taxon>
    </lineage>
</organism>
<evidence type="ECO:0000256" key="3">
    <source>
        <dbReference type="PROSITE-ProRule" id="PRU00284"/>
    </source>
</evidence>
<dbReference type="PANTHER" id="PTHR32089">
    <property type="entry name" value="METHYL-ACCEPTING CHEMOTAXIS PROTEIN MCPB"/>
    <property type="match status" value="1"/>
</dbReference>
<dbReference type="AlphaFoldDB" id="A0A3P7S5L6"/>
<feature type="transmembrane region" description="Helical" evidence="4">
    <location>
        <begin position="60"/>
        <end position="84"/>
    </location>
</feature>
<dbReference type="SMART" id="SM00283">
    <property type="entry name" value="MA"/>
    <property type="match status" value="1"/>
</dbReference>
<dbReference type="PANTHER" id="PTHR32089:SF112">
    <property type="entry name" value="LYSOZYME-LIKE PROTEIN-RELATED"/>
    <property type="match status" value="1"/>
</dbReference>
<keyword evidence="4" id="KW-1133">Transmembrane helix</keyword>
<dbReference type="PROSITE" id="PS50111">
    <property type="entry name" value="CHEMOTAXIS_TRANSDUC_2"/>
    <property type="match status" value="1"/>
</dbReference>
<comment type="similarity">
    <text evidence="2">Belongs to the methyl-accepting chemotaxis (MCP) protein family.</text>
</comment>
<feature type="domain" description="HAMP" evidence="6">
    <location>
        <begin position="81"/>
        <end position="134"/>
    </location>
</feature>
<feature type="transmembrane region" description="Helical" evidence="4">
    <location>
        <begin position="26"/>
        <end position="48"/>
    </location>
</feature>
<evidence type="ECO:0000313" key="7">
    <source>
        <dbReference type="EMBL" id="VDN47729.1"/>
    </source>
</evidence>
<dbReference type="Pfam" id="PF00015">
    <property type="entry name" value="MCPsignal"/>
    <property type="match status" value="1"/>
</dbReference>
<dbReference type="InterPro" id="IPR004089">
    <property type="entry name" value="MCPsignal_dom"/>
</dbReference>
<dbReference type="GO" id="GO:0007165">
    <property type="term" value="P:signal transduction"/>
    <property type="evidence" value="ECO:0007669"/>
    <property type="project" value="UniProtKB-KW"/>
</dbReference>
<dbReference type="KEGG" id="cbar:PATL70BA_1835"/>
<evidence type="ECO:0000256" key="4">
    <source>
        <dbReference type="SAM" id="Phobius"/>
    </source>
</evidence>
<keyword evidence="1 3" id="KW-0807">Transducer</keyword>
<keyword evidence="8" id="KW-1185">Reference proteome</keyword>
<keyword evidence="4" id="KW-0812">Transmembrane</keyword>
<dbReference type="Gene3D" id="1.10.287.950">
    <property type="entry name" value="Methyl-accepting chemotaxis protein"/>
    <property type="match status" value="1"/>
</dbReference>
<accession>A0A3P7S5L6</accession>
<dbReference type="GO" id="GO:0016020">
    <property type="term" value="C:membrane"/>
    <property type="evidence" value="ECO:0007669"/>
    <property type="project" value="InterPro"/>
</dbReference>
<dbReference type="PROSITE" id="PS50885">
    <property type="entry name" value="HAMP"/>
    <property type="match status" value="1"/>
</dbReference>
<evidence type="ECO:0000259" key="6">
    <source>
        <dbReference type="PROSITE" id="PS50885"/>
    </source>
</evidence>
<dbReference type="Pfam" id="PF00672">
    <property type="entry name" value="HAMP"/>
    <property type="match status" value="1"/>
</dbReference>
<evidence type="ECO:0000256" key="2">
    <source>
        <dbReference type="ARBA" id="ARBA00029447"/>
    </source>
</evidence>
<proteinExistence type="inferred from homology"/>
<name>A0A3P7S5L6_9FIRM</name>
<keyword evidence="4" id="KW-0472">Membrane</keyword>
<dbReference type="OrthoDB" id="9814363at2"/>
<evidence type="ECO:0000259" key="5">
    <source>
        <dbReference type="PROSITE" id="PS50111"/>
    </source>
</evidence>
<dbReference type="SUPFAM" id="SSF58104">
    <property type="entry name" value="Methyl-accepting chemotaxis protein (MCP) signaling domain"/>
    <property type="match status" value="1"/>
</dbReference>
<evidence type="ECO:0000313" key="8">
    <source>
        <dbReference type="Proteomes" id="UP000279029"/>
    </source>
</evidence>
<sequence>MENITEIGNYRQKNINRLTLGVRSKILMSIIVALLISPTISLFLNQLVNRLELFTGDISVYISTVINLFVVSAIIMLQLHLIILKPLKAITEKIRTITQDLDLETRINGNFKHEIGDLAFFLNGFLDSVQTTVKDVKASTERVSNHSKSVVKLNGSVSKTATDIGRNMEEIANGMSSQAADNENAVQATLAFGNQINEEQQKITEIHDMTLLIKDMKDDGLTILKNLVHKTQETKAVAGIVNDIVLNTNTSAESIQSASAMIQQISNQTNLLALNAAIEAARAGEHGKGFAVVADEIRKLAEQSNDFTQKISNIIEELMKKSVLAVDKMSEVGEIVDSQAESVDLTNEKFEGIASTIEEMQSAFIVLKEQSEQMLVQKDTIIQRITNLATVSEETAASTQEVSAILEQQNHSIDEIEKASLELSTLAEKTQASINIFKS</sequence>
<dbReference type="Proteomes" id="UP000279029">
    <property type="component" value="Chromosome"/>
</dbReference>
<dbReference type="InterPro" id="IPR003660">
    <property type="entry name" value="HAMP_dom"/>
</dbReference>
<reference evidence="7 8" key="1">
    <citation type="submission" date="2018-09" db="EMBL/GenBank/DDBJ databases">
        <authorList>
            <person name="Postec A."/>
        </authorList>
    </citation>
    <scope>NUCLEOTIDE SEQUENCE [LARGE SCALE GENOMIC DNA]</scope>
    <source>
        <strain evidence="7">70B-A</strain>
    </source>
</reference>
<evidence type="ECO:0008006" key="9">
    <source>
        <dbReference type="Google" id="ProtNLM"/>
    </source>
</evidence>
<dbReference type="RefSeq" id="WP_125136990.1">
    <property type="nucleotide sequence ID" value="NZ_LR130778.1"/>
</dbReference>
<dbReference type="EMBL" id="LR130778">
    <property type="protein sequence ID" value="VDN47729.1"/>
    <property type="molecule type" value="Genomic_DNA"/>
</dbReference>
<feature type="domain" description="Methyl-accepting transducer" evidence="5">
    <location>
        <begin position="153"/>
        <end position="410"/>
    </location>
</feature>
<evidence type="ECO:0000256" key="1">
    <source>
        <dbReference type="ARBA" id="ARBA00023224"/>
    </source>
</evidence>
<protein>
    <recommendedName>
        <fullName evidence="9">Methyl-accepting chemotaxis protein</fullName>
    </recommendedName>
</protein>
<dbReference type="SMART" id="SM00304">
    <property type="entry name" value="HAMP"/>
    <property type="match status" value="1"/>
</dbReference>